<dbReference type="InterPro" id="IPR036034">
    <property type="entry name" value="PDZ_sf"/>
</dbReference>
<reference evidence="4 5" key="1">
    <citation type="journal article" date="2018" name="Biotechnol. Adv.">
        <title>Improved genomic resources and new bioinformatic workflow for the carcinogenic parasite Clonorchis sinensis: Biotechnological implications.</title>
        <authorList>
            <person name="Wang D."/>
            <person name="Korhonen P.K."/>
            <person name="Gasser R.B."/>
            <person name="Young N.D."/>
        </authorList>
    </citation>
    <scope>NUCLEOTIDE SEQUENCE [LARGE SCALE GENOMIC DNA]</scope>
    <source>
        <strain evidence="4">Cs-k2</strain>
    </source>
</reference>
<dbReference type="AlphaFoldDB" id="A0A8T1LSE0"/>
<dbReference type="PANTHER" id="PTHR46848">
    <property type="entry name" value="REGULATOR OF G-PROTEIN SIGNALING 3"/>
    <property type="match status" value="1"/>
</dbReference>
<dbReference type="SMART" id="SM00239">
    <property type="entry name" value="C2"/>
    <property type="match status" value="1"/>
</dbReference>
<dbReference type="InterPro" id="IPR001478">
    <property type="entry name" value="PDZ"/>
</dbReference>
<evidence type="ECO:0000313" key="5">
    <source>
        <dbReference type="Proteomes" id="UP000286415"/>
    </source>
</evidence>
<dbReference type="SMART" id="SM00228">
    <property type="entry name" value="PDZ"/>
    <property type="match status" value="1"/>
</dbReference>
<feature type="compositionally biased region" description="Polar residues" evidence="1">
    <location>
        <begin position="775"/>
        <end position="792"/>
    </location>
</feature>
<dbReference type="PROSITE" id="PS50004">
    <property type="entry name" value="C2"/>
    <property type="match status" value="1"/>
</dbReference>
<dbReference type="GO" id="GO:0005634">
    <property type="term" value="C:nucleus"/>
    <property type="evidence" value="ECO:0007669"/>
    <property type="project" value="TreeGrafter"/>
</dbReference>
<dbReference type="Pfam" id="PF00595">
    <property type="entry name" value="PDZ"/>
    <property type="match status" value="1"/>
</dbReference>
<gene>
    <name evidence="4" type="ORF">CSKR_109697</name>
</gene>
<dbReference type="EMBL" id="NIRI02000077">
    <property type="protein sequence ID" value="KAG5440984.1"/>
    <property type="molecule type" value="Genomic_DNA"/>
</dbReference>
<dbReference type="Gene3D" id="2.60.40.150">
    <property type="entry name" value="C2 domain"/>
    <property type="match status" value="1"/>
</dbReference>
<dbReference type="SUPFAM" id="SSF49562">
    <property type="entry name" value="C2 domain (Calcium/lipid-binding domain, CaLB)"/>
    <property type="match status" value="1"/>
</dbReference>
<proteinExistence type="predicted"/>
<dbReference type="SUPFAM" id="SSF50156">
    <property type="entry name" value="PDZ domain-like"/>
    <property type="match status" value="1"/>
</dbReference>
<feature type="region of interest" description="Disordered" evidence="1">
    <location>
        <begin position="95"/>
        <end position="124"/>
    </location>
</feature>
<feature type="domain" description="PDZ" evidence="3">
    <location>
        <begin position="567"/>
        <end position="644"/>
    </location>
</feature>
<feature type="region of interest" description="Disordered" evidence="1">
    <location>
        <begin position="775"/>
        <end position="794"/>
    </location>
</feature>
<protein>
    <submittedName>
        <fullName evidence="4">Regulator of G-protein signaling 3</fullName>
    </submittedName>
</protein>
<dbReference type="PROSITE" id="PS50106">
    <property type="entry name" value="PDZ"/>
    <property type="match status" value="1"/>
</dbReference>
<dbReference type="GO" id="GO:0005886">
    <property type="term" value="C:plasma membrane"/>
    <property type="evidence" value="ECO:0007669"/>
    <property type="project" value="TreeGrafter"/>
</dbReference>
<dbReference type="Proteomes" id="UP000286415">
    <property type="component" value="Unassembled WGS sequence"/>
</dbReference>
<keyword evidence="5" id="KW-1185">Reference proteome</keyword>
<comment type="caution">
    <text evidence="4">The sequence shown here is derived from an EMBL/GenBank/DDBJ whole genome shotgun (WGS) entry which is preliminary data.</text>
</comment>
<dbReference type="InterPro" id="IPR035892">
    <property type="entry name" value="C2_domain_sf"/>
</dbReference>
<name>A0A8T1LSE0_CLOSI</name>
<dbReference type="OrthoDB" id="2272012at2759"/>
<sequence>MFRGRVNSSTTIFTSNNQYSNGTKQISLQEFVSCAIPRTIVNGEKLGHAIPGSPTLPISPYQFNNGGFFYPPVASDASSAGGRHRRHYRRRVAQFHQNRGGSQGAQQEETNQFPPQLDRCKSEENHKSFNKNQEICVTSPTLLPHSVPLSALHKSSPVLCERQMSQRNERRALSVDPVTTTSSADATLCLSPSVTTRLGDAVILQSPCTEWYESIAPNRAKSTPIVCDSNPVAYQQQLTKDSNLTSVQKSYTVRSRSHHQLLATIDHRSRTENSHTPVNPKQYSLDVDLPMGMVGSQDDAETGAPLVDRYYTGPSHSERGAFKMARSPISVLAPCKGKLRLSIESQNGTIQLHFFEAKSLRTGSDAPCRSFIKVTVVPDKTNSLTQQTQPVESGSNPQFNETILLNLSKIRHVRRILISVYCQLNDGQESELLGGMSFGLAGLQSKNRICGWYYLLNETMARKKHLKAGLEEPRTSEDAKRLSVPSDLESCPAVPVNRPDTLAPPYYPVSSQQPILTPTLETLRSPPVPTRNVPNQPSKSIGLHPGVSTFMGLPKTNKALNNMQLYNFIISRGPKGFGFTLSGGCPVYVSYVEPGSPALQCGVKAGDYIMAVDRFNVSRSSADSVVRLFRSAQNSVCVTICRSITYNVQLLPTSRSSGVKSLCNLLPSSCFSYPKRSESNGQANIEVAPNSYAQLLTNGCQTFTTLNNRLVPVFQPNTQQSFSNPTNHNFGLPNSHSSYQVTNIAENPLSPRLPSSKTENRLMELGSYVRPNSPNLNSVSTYSQQTTETNSPGFWETPVDLNLKEQCKDTQPNTTSMNPTAVRLPKSKSNFTVCSSTGPTEAPSRHVCPTIFQNARAQLKSPVSIDPHGQPIVNCLKYVSHVQPVDFRVYSARLEHYGCLNLLEYSSCSKVDLLMFPELLLIAQRAPNRFFTVIKDPIYNTKICYVNIPPYASDQLILQYLDDANRKQIVHFQGQTVGDWLVRIQGHMAYNSSWWMNGVSSGAPVNF</sequence>
<dbReference type="Gene3D" id="2.30.42.10">
    <property type="match status" value="1"/>
</dbReference>
<organism evidence="4 5">
    <name type="scientific">Clonorchis sinensis</name>
    <name type="common">Chinese liver fluke</name>
    <dbReference type="NCBI Taxonomy" id="79923"/>
    <lineage>
        <taxon>Eukaryota</taxon>
        <taxon>Metazoa</taxon>
        <taxon>Spiralia</taxon>
        <taxon>Lophotrochozoa</taxon>
        <taxon>Platyhelminthes</taxon>
        <taxon>Trematoda</taxon>
        <taxon>Digenea</taxon>
        <taxon>Opisthorchiida</taxon>
        <taxon>Opisthorchiata</taxon>
        <taxon>Opisthorchiidae</taxon>
        <taxon>Clonorchis</taxon>
    </lineage>
</organism>
<evidence type="ECO:0000259" key="3">
    <source>
        <dbReference type="PROSITE" id="PS50106"/>
    </source>
</evidence>
<dbReference type="InterPro" id="IPR000008">
    <property type="entry name" value="C2_dom"/>
</dbReference>
<dbReference type="Pfam" id="PF00168">
    <property type="entry name" value="C2"/>
    <property type="match status" value="1"/>
</dbReference>
<dbReference type="PANTHER" id="PTHR46848:SF1">
    <property type="entry name" value="REGULATOR OF G-PROTEIN SIGNALING 3"/>
    <property type="match status" value="1"/>
</dbReference>
<feature type="domain" description="C2" evidence="2">
    <location>
        <begin position="335"/>
        <end position="453"/>
    </location>
</feature>
<accession>A0A8T1LSE0</accession>
<reference evidence="4 5" key="2">
    <citation type="journal article" date="2021" name="Genomics">
        <title>High-quality reference genome for Clonorchis sinensis.</title>
        <authorList>
            <person name="Young N.D."/>
            <person name="Stroehlein A.J."/>
            <person name="Kinkar L."/>
            <person name="Wang T."/>
            <person name="Sohn W.M."/>
            <person name="Chang B.C.H."/>
            <person name="Kaur P."/>
            <person name="Weisz D."/>
            <person name="Dudchenko O."/>
            <person name="Aiden E.L."/>
            <person name="Korhonen P.K."/>
            <person name="Gasser R.B."/>
        </authorList>
    </citation>
    <scope>NUCLEOTIDE SEQUENCE [LARGE SCALE GENOMIC DNA]</scope>
    <source>
        <strain evidence="4">Cs-k2</strain>
    </source>
</reference>
<evidence type="ECO:0000259" key="2">
    <source>
        <dbReference type="PROSITE" id="PS50004"/>
    </source>
</evidence>
<feature type="region of interest" description="Disordered" evidence="1">
    <location>
        <begin position="520"/>
        <end position="541"/>
    </location>
</feature>
<feature type="compositionally biased region" description="Polar residues" evidence="1">
    <location>
        <begin position="95"/>
        <end position="114"/>
    </location>
</feature>
<evidence type="ECO:0000256" key="1">
    <source>
        <dbReference type="SAM" id="MobiDB-lite"/>
    </source>
</evidence>
<evidence type="ECO:0000313" key="4">
    <source>
        <dbReference type="EMBL" id="KAG5440984.1"/>
    </source>
</evidence>